<keyword evidence="3" id="KW-1185">Reference proteome</keyword>
<proteinExistence type="predicted"/>
<comment type="caution">
    <text evidence="2">The sequence shown here is derived from an EMBL/GenBank/DDBJ whole genome shotgun (WGS) entry which is preliminary data.</text>
</comment>
<feature type="region of interest" description="Disordered" evidence="1">
    <location>
        <begin position="147"/>
        <end position="174"/>
    </location>
</feature>
<protein>
    <submittedName>
        <fullName evidence="2">Uncharacterized protein</fullName>
    </submittedName>
</protein>
<feature type="region of interest" description="Disordered" evidence="1">
    <location>
        <begin position="1"/>
        <end position="28"/>
    </location>
</feature>
<dbReference type="Proteomes" id="UP001286313">
    <property type="component" value="Unassembled WGS sequence"/>
</dbReference>
<organism evidence="2 3">
    <name type="scientific">Petrolisthes cinctipes</name>
    <name type="common">Flat porcelain crab</name>
    <dbReference type="NCBI Taxonomy" id="88211"/>
    <lineage>
        <taxon>Eukaryota</taxon>
        <taxon>Metazoa</taxon>
        <taxon>Ecdysozoa</taxon>
        <taxon>Arthropoda</taxon>
        <taxon>Crustacea</taxon>
        <taxon>Multicrustacea</taxon>
        <taxon>Malacostraca</taxon>
        <taxon>Eumalacostraca</taxon>
        <taxon>Eucarida</taxon>
        <taxon>Decapoda</taxon>
        <taxon>Pleocyemata</taxon>
        <taxon>Anomura</taxon>
        <taxon>Galatheoidea</taxon>
        <taxon>Porcellanidae</taxon>
        <taxon>Petrolisthes</taxon>
    </lineage>
</organism>
<accession>A0AAE1GDG8</accession>
<sequence>MRGEGDGEEWKVMRKNGEQRAMRGLEDGQEREVAISLGLPESLQEEDALKNNPLLAFLLNIFNSTPQQSRHAGEVRREKRQVMTGNMNHEAADEDTYGSYSWWWPLVTVRRSPFVPRPGKRGGEEDASDLMDAEEQLNDNLAKYLDQQQQQQQQQQEAALAPPTATDMKRGNGFAFTPRLGKKSFAFVPRPGKKGDFAFTPRLGKKADFAFVPRQVGGETSPSLHGWVEGRLRIHPSLG</sequence>
<gene>
    <name evidence="2" type="ORF">Pcinc_006185</name>
</gene>
<evidence type="ECO:0000313" key="2">
    <source>
        <dbReference type="EMBL" id="KAK3889817.1"/>
    </source>
</evidence>
<reference evidence="2" key="1">
    <citation type="submission" date="2023-10" db="EMBL/GenBank/DDBJ databases">
        <title>Genome assemblies of two species of porcelain crab, Petrolisthes cinctipes and Petrolisthes manimaculis (Anomura: Porcellanidae).</title>
        <authorList>
            <person name="Angst P."/>
        </authorList>
    </citation>
    <scope>NUCLEOTIDE SEQUENCE</scope>
    <source>
        <strain evidence="2">PB745_01</strain>
        <tissue evidence="2">Gill</tissue>
    </source>
</reference>
<name>A0AAE1GDG8_PETCI</name>
<evidence type="ECO:0000256" key="1">
    <source>
        <dbReference type="SAM" id="MobiDB-lite"/>
    </source>
</evidence>
<dbReference type="AlphaFoldDB" id="A0AAE1GDG8"/>
<feature type="compositionally biased region" description="Low complexity" evidence="1">
    <location>
        <begin position="147"/>
        <end position="156"/>
    </location>
</feature>
<evidence type="ECO:0000313" key="3">
    <source>
        <dbReference type="Proteomes" id="UP001286313"/>
    </source>
</evidence>
<dbReference type="EMBL" id="JAWQEG010000461">
    <property type="protein sequence ID" value="KAK3889817.1"/>
    <property type="molecule type" value="Genomic_DNA"/>
</dbReference>